<evidence type="ECO:0000313" key="2">
    <source>
        <dbReference type="EMBL" id="RFT15747.1"/>
    </source>
</evidence>
<evidence type="ECO:0000259" key="1">
    <source>
        <dbReference type="Pfam" id="PF01863"/>
    </source>
</evidence>
<organism evidence="2 3">
    <name type="scientific">Candidatus Saccharicenans subterraneus</name>
    <dbReference type="NCBI Taxonomy" id="2508984"/>
    <lineage>
        <taxon>Bacteria</taxon>
        <taxon>Candidatus Aminicenantota</taxon>
        <taxon>Candidatus Aminicenantia</taxon>
        <taxon>Candidatus Aminicenantales</taxon>
        <taxon>Candidatus Saccharicenantaceae</taxon>
        <taxon>Candidatus Saccharicenans</taxon>
    </lineage>
</organism>
<gene>
    <name evidence="2" type="ORF">OP8BY_0122</name>
</gene>
<dbReference type="CDD" id="cd07344">
    <property type="entry name" value="M48_yhfN_like"/>
    <property type="match status" value="1"/>
</dbReference>
<comment type="caution">
    <text evidence="2">The sequence shown here is derived from an EMBL/GenBank/DDBJ whole genome shotgun (WGS) entry which is preliminary data.</text>
</comment>
<dbReference type="Gene3D" id="3.30.2010.10">
    <property type="entry name" value="Metalloproteases ('zincins'), catalytic domain"/>
    <property type="match status" value="1"/>
</dbReference>
<name>A0A3E2BM98_9BACT</name>
<accession>A0A3E2BM98</accession>
<protein>
    <submittedName>
        <fullName evidence="2">Putative metal-dependent hydrolase</fullName>
    </submittedName>
</protein>
<reference evidence="2 3" key="1">
    <citation type="submission" date="2018-08" db="EMBL/GenBank/DDBJ databases">
        <title>Genome analysis of the thermophilic bacterium of the candidate phylum Aminicenantes from deep subsurface aquifer revealed its physiology and ecological role.</title>
        <authorList>
            <person name="Kadnikov V.V."/>
            <person name="Mardanov A.V."/>
            <person name="Beletsky A.V."/>
            <person name="Karnachuk O.V."/>
            <person name="Ravin N.V."/>
        </authorList>
    </citation>
    <scope>NUCLEOTIDE SEQUENCE [LARGE SCALE GENOMIC DNA]</scope>
    <source>
        <strain evidence="2">BY38</strain>
    </source>
</reference>
<dbReference type="InterPro" id="IPR053136">
    <property type="entry name" value="UTP_pyrophosphatase-like"/>
</dbReference>
<dbReference type="Proteomes" id="UP000257323">
    <property type="component" value="Unassembled WGS sequence"/>
</dbReference>
<feature type="domain" description="YgjP-like metallopeptidase" evidence="1">
    <location>
        <begin position="16"/>
        <end position="219"/>
    </location>
</feature>
<sequence length="226" mass="26992">MLTEENVMRIIRSERRTVGLEVNDRGELIVRAPERLSRAAIDEIIRKHRRWIEKKLAEAEKRRQMFRPKKFVEGEKFLWLGSEYPLRITGEGRPALKFTGREFVLSARWQGRAREIFKKLYRRKALAYLSLRTRQLAELNGFKFTRLRLSSATTRWGSCSARGTVSLTWRLILAPPEIIDYVIIHELAHTREKNHSRAFWNLVEAHLPDYRRKRLWLKKYGFFLNL</sequence>
<dbReference type="AlphaFoldDB" id="A0A3E2BM98"/>
<evidence type="ECO:0000313" key="3">
    <source>
        <dbReference type="Proteomes" id="UP000257323"/>
    </source>
</evidence>
<dbReference type="GO" id="GO:0016787">
    <property type="term" value="F:hydrolase activity"/>
    <property type="evidence" value="ECO:0007669"/>
    <property type="project" value="UniProtKB-KW"/>
</dbReference>
<dbReference type="PANTHER" id="PTHR30399:SF1">
    <property type="entry name" value="UTP PYROPHOSPHATASE"/>
    <property type="match status" value="1"/>
</dbReference>
<keyword evidence="2" id="KW-0378">Hydrolase</keyword>
<dbReference type="InterPro" id="IPR002725">
    <property type="entry name" value="YgjP-like_metallopeptidase"/>
</dbReference>
<dbReference type="EMBL" id="QUAH01000007">
    <property type="protein sequence ID" value="RFT15747.1"/>
    <property type="molecule type" value="Genomic_DNA"/>
</dbReference>
<proteinExistence type="predicted"/>
<dbReference type="PANTHER" id="PTHR30399">
    <property type="entry name" value="UNCHARACTERIZED PROTEIN YGJP"/>
    <property type="match status" value="1"/>
</dbReference>
<dbReference type="Pfam" id="PF01863">
    <property type="entry name" value="YgjP-like"/>
    <property type="match status" value="1"/>
</dbReference>